<evidence type="ECO:0000313" key="3">
    <source>
        <dbReference type="Proteomes" id="UP000318336"/>
    </source>
</evidence>
<proteinExistence type="predicted"/>
<name>A0A542X9D5_9MICO</name>
<comment type="caution">
    <text evidence="2">The sequence shown here is derived from an EMBL/GenBank/DDBJ whole genome shotgun (WGS) entry which is preliminary data.</text>
</comment>
<protein>
    <recommendedName>
        <fullName evidence="4">Heavy metal transporter</fullName>
    </recommendedName>
</protein>
<dbReference type="EMBL" id="VFOK01000001">
    <property type="protein sequence ID" value="TQL32346.1"/>
    <property type="molecule type" value="Genomic_DNA"/>
</dbReference>
<reference evidence="2 3" key="1">
    <citation type="submission" date="2019-06" db="EMBL/GenBank/DDBJ databases">
        <title>Sequencing the genomes of 1000 actinobacteria strains.</title>
        <authorList>
            <person name="Klenk H.-P."/>
        </authorList>
    </citation>
    <scope>NUCLEOTIDE SEQUENCE [LARGE SCALE GENOMIC DNA]</scope>
    <source>
        <strain evidence="2 3">DSM 24617</strain>
    </source>
</reference>
<dbReference type="AlphaFoldDB" id="A0A542X9D5"/>
<organism evidence="2 3">
    <name type="scientific">Barrientosiimonas humi</name>
    <dbReference type="NCBI Taxonomy" id="999931"/>
    <lineage>
        <taxon>Bacteria</taxon>
        <taxon>Bacillati</taxon>
        <taxon>Actinomycetota</taxon>
        <taxon>Actinomycetes</taxon>
        <taxon>Micrococcales</taxon>
        <taxon>Dermacoccaceae</taxon>
        <taxon>Barrientosiimonas</taxon>
    </lineage>
</organism>
<dbReference type="OrthoDB" id="5171895at2"/>
<dbReference type="Proteomes" id="UP000318336">
    <property type="component" value="Unassembled WGS sequence"/>
</dbReference>
<keyword evidence="3" id="KW-1185">Reference proteome</keyword>
<evidence type="ECO:0000256" key="1">
    <source>
        <dbReference type="SAM" id="Phobius"/>
    </source>
</evidence>
<keyword evidence="1" id="KW-0472">Membrane</keyword>
<evidence type="ECO:0000313" key="2">
    <source>
        <dbReference type="EMBL" id="TQL32346.1"/>
    </source>
</evidence>
<keyword evidence="1" id="KW-1133">Transmembrane helix</keyword>
<evidence type="ECO:0008006" key="4">
    <source>
        <dbReference type="Google" id="ProtNLM"/>
    </source>
</evidence>
<accession>A0A542X9D5</accession>
<feature type="transmembrane region" description="Helical" evidence="1">
    <location>
        <begin position="41"/>
        <end position="62"/>
    </location>
</feature>
<sequence>MPRRRRAEEHDEPLFADDENAWHDDGFTFEEHQPRGRGVRLVGCLLPLVLVAALGFGGWQAYQYLSNYFGNESCLLRSGESEEKLTPEQTANAATIVTVGTTLRDLPRYAANIAVTTAIQESKLRNLAYGDRDSVGLFQQRPSQGWGTLEQVADPVYASGEFYRHLVQVDGWQTRPLTQVAQEVQRSGFPDAYADHETEGRVMTDALSGSAPGAVGCRLDPPTESSSAAQVVTKLREQTGVRAQADGATVSADGGDVTTARTLGTWAVAHAQAEGITRVTVGDREWVRQRGRAGWSWQPARDPVGATDVRIRLG</sequence>
<dbReference type="RefSeq" id="WP_142004463.1">
    <property type="nucleotide sequence ID" value="NZ_CAJTBP010000001.1"/>
</dbReference>
<keyword evidence="1" id="KW-0812">Transmembrane</keyword>
<gene>
    <name evidence="2" type="ORF">FB554_0470</name>
</gene>